<evidence type="ECO:0000256" key="1">
    <source>
        <dbReference type="SAM" id="MobiDB-lite"/>
    </source>
</evidence>
<organism evidence="2 3">
    <name type="scientific">Actinokineospora spheciospongiae</name>
    <dbReference type="NCBI Taxonomy" id="909613"/>
    <lineage>
        <taxon>Bacteria</taxon>
        <taxon>Bacillati</taxon>
        <taxon>Actinomycetota</taxon>
        <taxon>Actinomycetes</taxon>
        <taxon>Pseudonocardiales</taxon>
        <taxon>Pseudonocardiaceae</taxon>
        <taxon>Actinokineospora</taxon>
    </lineage>
</organism>
<comment type="caution">
    <text evidence="2">The sequence shown here is derived from an EMBL/GenBank/DDBJ whole genome shotgun (WGS) entry which is preliminary data.</text>
</comment>
<dbReference type="Proteomes" id="UP000019277">
    <property type="component" value="Unassembled WGS sequence"/>
</dbReference>
<dbReference type="EMBL" id="AYXG01000074">
    <property type="protein sequence ID" value="EWC62654.1"/>
    <property type="molecule type" value="Genomic_DNA"/>
</dbReference>
<reference evidence="2 3" key="1">
    <citation type="journal article" date="2014" name="Genome Announc.">
        <title>Draft Genome Sequence of the Antitrypanosomally Active Sponge-Associated Bacterium Actinokineospora sp. Strain EG49.</title>
        <authorList>
            <person name="Harjes J."/>
            <person name="Ryu T."/>
            <person name="Abdelmohsen U.R."/>
            <person name="Moitinho-Silva L."/>
            <person name="Horn H."/>
            <person name="Ravasi T."/>
            <person name="Hentschel U."/>
        </authorList>
    </citation>
    <scope>NUCLEOTIDE SEQUENCE [LARGE SCALE GENOMIC DNA]</scope>
    <source>
        <strain evidence="2 3">EG49</strain>
    </source>
</reference>
<evidence type="ECO:0000313" key="2">
    <source>
        <dbReference type="EMBL" id="EWC62654.1"/>
    </source>
</evidence>
<evidence type="ECO:0000313" key="3">
    <source>
        <dbReference type="Proteomes" id="UP000019277"/>
    </source>
</evidence>
<protein>
    <submittedName>
        <fullName evidence="2">Uncharacterized protein</fullName>
    </submittedName>
</protein>
<proteinExistence type="predicted"/>
<sequence length="58" mass="6227">MGHARLRTRRDLPVPSRSTPPRRSPSESRVGPEPSMPRSTATSASPSPDRLSSFAGVV</sequence>
<dbReference type="STRING" id="909613.UO65_2006"/>
<gene>
    <name evidence="2" type="ORF">UO65_2006</name>
</gene>
<name>W7J9H3_9PSEU</name>
<feature type="region of interest" description="Disordered" evidence="1">
    <location>
        <begin position="1"/>
        <end position="58"/>
    </location>
</feature>
<feature type="compositionally biased region" description="Low complexity" evidence="1">
    <location>
        <begin position="13"/>
        <end position="48"/>
    </location>
</feature>
<accession>W7J9H3</accession>
<keyword evidence="3" id="KW-1185">Reference proteome</keyword>
<dbReference type="AlphaFoldDB" id="W7J9H3"/>